<dbReference type="GO" id="GO:0007156">
    <property type="term" value="P:homophilic cell adhesion via plasma membrane adhesion molecules"/>
    <property type="evidence" value="ECO:0007669"/>
    <property type="project" value="InterPro"/>
</dbReference>
<feature type="compositionally biased region" description="Low complexity" evidence="10">
    <location>
        <begin position="1168"/>
        <end position="1182"/>
    </location>
</feature>
<evidence type="ECO:0000256" key="11">
    <source>
        <dbReference type="SAM" id="Phobius"/>
    </source>
</evidence>
<feature type="compositionally biased region" description="Polar residues" evidence="10">
    <location>
        <begin position="322"/>
        <end position="336"/>
    </location>
</feature>
<sequence length="1448" mass="162677">MPTTDCGNNHNYGIKFHSNTFLQIRLIHFLFDSNYIFQYIYLLILLVTEINCSKQLDVNTSMNNNNNHLMTSNQLSQSLNQYPVHNTLHANDDMLMPDNDPLSLTSSSSSTTTTLQLAFVVTEEVPIGTIVGNILSKLHLQNPNWLITNTLSHSNSNNNGNNKKSNQFINLKPIPYISLNQTTGDLLVRTRIDRESLCDTMGTCCHTDRQSDYQLWSNYKLDISNYDKLTGQLSLISPNCVLRMLVLLQLDKEQFIEIVIYVLDINDNPPRWVQSVIELEIPEHVSIGTSYQLPEAIDPDQGPMHTVIAYELQNKPVKEDTGPTSPNHSNRNVVTKQPFTLDVHALENSNSEMQKFSLRLRVEEDLDRETQSSYELILYAIDGGDTPGETHTKMSYTSNGNRPLSNTPNKHTGSVLIRVLLMDKNDNPPVFKNPHPVVIIPENTKPGAVIYQVSASDLDSADHDSLVYKIGPSASPEVQRCFRLNSKTGELILIMPLSYQNASLLPAQDNSNVNMNLNSRMDITTTTSTGSQMGHIIPIQVSDQIHITQMLLRVVLRKINMNPPTIHVASHLRLSSRGNQIWIAEDTQPGSLVAMINVIDADELIPQARTNQMLGNFYKSECRSKHELFDIVPLHTATNSDFRILLKKSLDRETKSSHTVKIECWDSGEPPLTAETSILIQVDDVNDSPPVFERQFYFAKIKEGLDASTTIIQVRATDADLGKNAEIVYRLVNQEYTPAIPLPESICSSMNTLHFDNNLIMINENTGELISQISLDRESISSINCTIEAINRNQLYVDNENQKSSEYKTSTQVIITIEDVNDCKPVFNESSYEFTVVEGQKSHHQIGRVHAIDCDAEVSNRMIRYSMRPSPGAGGNLVKLYVYISFEGIIYTHQTTDREQTPVLTFEVIATDTGNPPLSAVASVLIRILDTNDNAPVWIFPKQFGANSVINISQYSTVGLLIAQLKAIDLDEGLNGEVVYSIVHGNDDGLFEVDPMSGALYLVRSFHHLAQTLNLKSIPREEFNASGLLQTGESTELLGKLHEQIYSYRLLLKAQDRGTPPRHNTTVLYVAVLPSQIDKQPLTDRNPIESMYHHSDLKRQAELGLPDIRRMDRDLIVMVVLIALTLIISIILIMAIFLIRCKSLLCILPFRRSNHRTNHQQHPHQRINNASNINSSNNNTDNNLHLTLENNSVQSNNIRDQLWSKSWKGKTLPADYCINKSGDLLSTSCQDVYKAATLEHCPEFNLLRCVQNTASNSPCDHILLKDSTYRTIDTDTFKHSSSPQPCNSSSTFSTNNSTNNNNNNVSNNNTNNNSNNMNPNHKYNTISALHNPIGGGNAYIIEMNSQNRESPYTLLKATDLSGLNKEFIYQPLCSTSGLLHRQCCITPIMYEHEDNNNNNNNNQTGLCVVNTCSSTSPIKTNTLQRQVHLTNLNSPQLNERKRKMKTIH</sequence>
<evidence type="ECO:0000313" key="13">
    <source>
        <dbReference type="Proteomes" id="UP000050795"/>
    </source>
</evidence>
<dbReference type="Proteomes" id="UP000050795">
    <property type="component" value="Unassembled WGS sequence"/>
</dbReference>
<feature type="domain" description="Cadherin" evidence="12">
    <location>
        <begin position="583"/>
        <end position="692"/>
    </location>
</feature>
<dbReference type="GO" id="GO:0005509">
    <property type="term" value="F:calcium ion binding"/>
    <property type="evidence" value="ECO:0007669"/>
    <property type="project" value="UniProtKB-UniRule"/>
</dbReference>
<feature type="domain" description="Cadherin" evidence="12">
    <location>
        <begin position="693"/>
        <end position="827"/>
    </location>
</feature>
<accession>A0AA85K523</accession>
<dbReference type="GO" id="GO:0005886">
    <property type="term" value="C:plasma membrane"/>
    <property type="evidence" value="ECO:0007669"/>
    <property type="project" value="InterPro"/>
</dbReference>
<evidence type="ECO:0000256" key="7">
    <source>
        <dbReference type="ARBA" id="ARBA00023136"/>
    </source>
</evidence>
<dbReference type="InterPro" id="IPR050174">
    <property type="entry name" value="Protocadherin/Cadherin-CA"/>
</dbReference>
<evidence type="ECO:0000256" key="10">
    <source>
        <dbReference type="SAM" id="MobiDB-lite"/>
    </source>
</evidence>
<keyword evidence="5" id="KW-0130">Cell adhesion</keyword>
<evidence type="ECO:0000256" key="1">
    <source>
        <dbReference type="ARBA" id="ARBA00004167"/>
    </source>
</evidence>
<dbReference type="FunFam" id="2.60.40.60:FF:000092">
    <property type="entry name" value="Protocadherin 8"/>
    <property type="match status" value="1"/>
</dbReference>
<keyword evidence="7 11" id="KW-0472">Membrane</keyword>
<dbReference type="SMART" id="SM00112">
    <property type="entry name" value="CA"/>
    <property type="match status" value="6"/>
</dbReference>
<evidence type="ECO:0000259" key="12">
    <source>
        <dbReference type="PROSITE" id="PS50268"/>
    </source>
</evidence>
<organism evidence="13 14">
    <name type="scientific">Trichobilharzia regenti</name>
    <name type="common">Nasal bird schistosome</name>
    <dbReference type="NCBI Taxonomy" id="157069"/>
    <lineage>
        <taxon>Eukaryota</taxon>
        <taxon>Metazoa</taxon>
        <taxon>Spiralia</taxon>
        <taxon>Lophotrochozoa</taxon>
        <taxon>Platyhelminthes</taxon>
        <taxon>Trematoda</taxon>
        <taxon>Digenea</taxon>
        <taxon>Strigeidida</taxon>
        <taxon>Schistosomatoidea</taxon>
        <taxon>Schistosomatidae</taxon>
        <taxon>Trichobilharzia</taxon>
    </lineage>
</organism>
<feature type="domain" description="Cadherin" evidence="12">
    <location>
        <begin position="273"/>
        <end position="431"/>
    </location>
</feature>
<evidence type="ECO:0000256" key="3">
    <source>
        <dbReference type="ARBA" id="ARBA00022737"/>
    </source>
</evidence>
<evidence type="ECO:0000256" key="2">
    <source>
        <dbReference type="ARBA" id="ARBA00022692"/>
    </source>
</evidence>
<keyword evidence="4 9" id="KW-0106">Calcium</keyword>
<dbReference type="InterPro" id="IPR013164">
    <property type="entry name" value="Cadherin_N"/>
</dbReference>
<reference evidence="13" key="1">
    <citation type="submission" date="2022-06" db="EMBL/GenBank/DDBJ databases">
        <authorList>
            <person name="Berger JAMES D."/>
            <person name="Berger JAMES D."/>
        </authorList>
    </citation>
    <scope>NUCLEOTIDE SEQUENCE [LARGE SCALE GENOMIC DNA]</scope>
</reference>
<feature type="domain" description="Cadherin" evidence="12">
    <location>
        <begin position="950"/>
        <end position="1083"/>
    </location>
</feature>
<dbReference type="Gene3D" id="2.60.40.60">
    <property type="entry name" value="Cadherins"/>
    <property type="match status" value="7"/>
</dbReference>
<feature type="region of interest" description="Disordered" evidence="10">
    <location>
        <begin position="317"/>
        <end position="336"/>
    </location>
</feature>
<evidence type="ECO:0000256" key="5">
    <source>
        <dbReference type="ARBA" id="ARBA00022889"/>
    </source>
</evidence>
<dbReference type="WBParaSite" id="TREG1_67010.2">
    <property type="protein sequence ID" value="TREG1_67010.2"/>
    <property type="gene ID" value="TREG1_67010"/>
</dbReference>
<evidence type="ECO:0000313" key="14">
    <source>
        <dbReference type="WBParaSite" id="TREG1_67010.2"/>
    </source>
</evidence>
<dbReference type="Pfam" id="PF00028">
    <property type="entry name" value="Cadherin"/>
    <property type="match status" value="4"/>
</dbReference>
<keyword evidence="13" id="KW-1185">Reference proteome</keyword>
<dbReference type="CDD" id="cd11304">
    <property type="entry name" value="Cadherin_repeat"/>
    <property type="match status" value="7"/>
</dbReference>
<evidence type="ECO:0000256" key="9">
    <source>
        <dbReference type="PROSITE-ProRule" id="PRU00043"/>
    </source>
</evidence>
<name>A0AA85K523_TRIRE</name>
<keyword evidence="3" id="KW-0677">Repeat</keyword>
<dbReference type="PROSITE" id="PS50268">
    <property type="entry name" value="CADHERIN_2"/>
    <property type="match status" value="7"/>
</dbReference>
<dbReference type="InterPro" id="IPR002126">
    <property type="entry name" value="Cadherin-like_dom"/>
</dbReference>
<dbReference type="PANTHER" id="PTHR24028">
    <property type="entry name" value="CADHERIN-87A"/>
    <property type="match status" value="1"/>
</dbReference>
<feature type="domain" description="Cadherin" evidence="12">
    <location>
        <begin position="113"/>
        <end position="272"/>
    </location>
</feature>
<dbReference type="InterPro" id="IPR015919">
    <property type="entry name" value="Cadherin-like_sf"/>
</dbReference>
<keyword evidence="8" id="KW-0325">Glycoprotein</keyword>
<feature type="domain" description="Cadherin" evidence="12">
    <location>
        <begin position="440"/>
        <end position="566"/>
    </location>
</feature>
<reference evidence="14" key="2">
    <citation type="submission" date="2023-11" db="UniProtKB">
        <authorList>
            <consortium name="WormBaseParasite"/>
        </authorList>
    </citation>
    <scope>IDENTIFICATION</scope>
</reference>
<proteinExistence type="predicted"/>
<feature type="compositionally biased region" description="Low complexity" evidence="10">
    <location>
        <begin position="1280"/>
        <end position="1320"/>
    </location>
</feature>
<comment type="subcellular location">
    <subcellularLocation>
        <location evidence="1">Membrane</location>
        <topology evidence="1">Single-pass membrane protein</topology>
    </subcellularLocation>
</comment>
<dbReference type="Pfam" id="PF08266">
    <property type="entry name" value="Cadherin_2"/>
    <property type="match status" value="1"/>
</dbReference>
<dbReference type="InterPro" id="IPR020894">
    <property type="entry name" value="Cadherin_CS"/>
</dbReference>
<dbReference type="PROSITE" id="PS00232">
    <property type="entry name" value="CADHERIN_1"/>
    <property type="match status" value="3"/>
</dbReference>
<dbReference type="PANTHER" id="PTHR24028:SF146">
    <property type="entry name" value="CADHERIN 96CB, ISOFORM D-RELATED"/>
    <property type="match status" value="1"/>
</dbReference>
<keyword evidence="2 11" id="KW-0812">Transmembrane</keyword>
<feature type="domain" description="Cadherin" evidence="12">
    <location>
        <begin position="828"/>
        <end position="938"/>
    </location>
</feature>
<dbReference type="SUPFAM" id="SSF49313">
    <property type="entry name" value="Cadherin-like"/>
    <property type="match status" value="6"/>
</dbReference>
<evidence type="ECO:0000256" key="8">
    <source>
        <dbReference type="ARBA" id="ARBA00023180"/>
    </source>
</evidence>
<protein>
    <recommendedName>
        <fullName evidence="12">Cadherin domain-containing protein</fullName>
    </recommendedName>
</protein>
<feature type="region of interest" description="Disordered" evidence="10">
    <location>
        <begin position="1157"/>
        <end position="1182"/>
    </location>
</feature>
<feature type="transmembrane region" description="Helical" evidence="11">
    <location>
        <begin position="1115"/>
        <end position="1139"/>
    </location>
</feature>
<evidence type="ECO:0000256" key="6">
    <source>
        <dbReference type="ARBA" id="ARBA00022989"/>
    </source>
</evidence>
<dbReference type="PRINTS" id="PR00205">
    <property type="entry name" value="CADHERIN"/>
</dbReference>
<evidence type="ECO:0000256" key="4">
    <source>
        <dbReference type="ARBA" id="ARBA00022837"/>
    </source>
</evidence>
<keyword evidence="6 11" id="KW-1133">Transmembrane helix</keyword>
<feature type="region of interest" description="Disordered" evidence="10">
    <location>
        <begin position="1275"/>
        <end position="1328"/>
    </location>
</feature>